<dbReference type="Pfam" id="PF16884">
    <property type="entry name" value="ADH_N_2"/>
    <property type="match status" value="1"/>
</dbReference>
<dbReference type="InterPro" id="IPR013149">
    <property type="entry name" value="ADH-like_C"/>
</dbReference>
<feature type="domain" description="Enoyl reductase (ER)" evidence="2">
    <location>
        <begin position="14"/>
        <end position="355"/>
    </location>
</feature>
<dbReference type="STRING" id="909613.UO65_2900"/>
<dbReference type="SMART" id="SM00829">
    <property type="entry name" value="PKS_ER"/>
    <property type="match status" value="1"/>
</dbReference>
<dbReference type="GO" id="GO:0016628">
    <property type="term" value="F:oxidoreductase activity, acting on the CH-CH group of donors, NAD or NADP as acceptor"/>
    <property type="evidence" value="ECO:0007669"/>
    <property type="project" value="InterPro"/>
</dbReference>
<name>W7IZ60_9PSEU</name>
<dbReference type="PANTHER" id="PTHR43205">
    <property type="entry name" value="PROSTAGLANDIN REDUCTASE"/>
    <property type="match status" value="1"/>
</dbReference>
<organism evidence="3 4">
    <name type="scientific">Actinokineospora spheciospongiae</name>
    <dbReference type="NCBI Taxonomy" id="909613"/>
    <lineage>
        <taxon>Bacteria</taxon>
        <taxon>Bacillati</taxon>
        <taxon>Actinomycetota</taxon>
        <taxon>Actinomycetes</taxon>
        <taxon>Pseudonocardiales</taxon>
        <taxon>Pseudonocardiaceae</taxon>
        <taxon>Actinokineospora</taxon>
    </lineage>
</organism>
<proteinExistence type="predicted"/>
<evidence type="ECO:0000256" key="1">
    <source>
        <dbReference type="ARBA" id="ARBA00023002"/>
    </source>
</evidence>
<dbReference type="SUPFAM" id="SSF50129">
    <property type="entry name" value="GroES-like"/>
    <property type="match status" value="1"/>
</dbReference>
<dbReference type="Gene3D" id="3.40.50.720">
    <property type="entry name" value="NAD(P)-binding Rossmann-like Domain"/>
    <property type="match status" value="1"/>
</dbReference>
<dbReference type="OrthoDB" id="9805883at2"/>
<dbReference type="SUPFAM" id="SSF51735">
    <property type="entry name" value="NAD(P)-binding Rossmann-fold domains"/>
    <property type="match status" value="1"/>
</dbReference>
<keyword evidence="1" id="KW-0560">Oxidoreductase</keyword>
<keyword evidence="4" id="KW-1185">Reference proteome</keyword>
<dbReference type="InterPro" id="IPR036291">
    <property type="entry name" value="NAD(P)-bd_dom_sf"/>
</dbReference>
<reference evidence="3 4" key="1">
    <citation type="journal article" date="2014" name="Genome Announc.">
        <title>Draft Genome Sequence of the Antitrypanosomally Active Sponge-Associated Bacterium Actinokineospora sp. Strain EG49.</title>
        <authorList>
            <person name="Harjes J."/>
            <person name="Ryu T."/>
            <person name="Abdelmohsen U.R."/>
            <person name="Moitinho-Silva L."/>
            <person name="Horn H."/>
            <person name="Ravasi T."/>
            <person name="Hentschel U."/>
        </authorList>
    </citation>
    <scope>NUCLEOTIDE SEQUENCE [LARGE SCALE GENOMIC DNA]</scope>
    <source>
        <strain evidence="3 4">EG49</strain>
    </source>
</reference>
<dbReference type="eggNOG" id="COG2130">
    <property type="taxonomic scope" value="Bacteria"/>
</dbReference>
<dbReference type="Pfam" id="PF00107">
    <property type="entry name" value="ADH_zinc_N"/>
    <property type="match status" value="1"/>
</dbReference>
<dbReference type="RefSeq" id="WP_035282708.1">
    <property type="nucleotide sequence ID" value="NZ_AYXG01000101.1"/>
</dbReference>
<dbReference type="InterPro" id="IPR041694">
    <property type="entry name" value="ADH_N_2"/>
</dbReference>
<protein>
    <submittedName>
        <fullName evidence="3">Putative oxidoreductase YncB</fullName>
    </submittedName>
</protein>
<evidence type="ECO:0000313" key="3">
    <source>
        <dbReference type="EMBL" id="EWC61841.1"/>
    </source>
</evidence>
<dbReference type="InterPro" id="IPR020843">
    <property type="entry name" value="ER"/>
</dbReference>
<dbReference type="PATRIC" id="fig|909613.9.peg.2900"/>
<dbReference type="EMBL" id="AYXG01000101">
    <property type="protein sequence ID" value="EWC61841.1"/>
    <property type="molecule type" value="Genomic_DNA"/>
</dbReference>
<gene>
    <name evidence="3" type="ORF">UO65_2900</name>
</gene>
<dbReference type="CDD" id="cd05288">
    <property type="entry name" value="PGDH"/>
    <property type="match status" value="1"/>
</dbReference>
<dbReference type="Gene3D" id="3.90.180.10">
    <property type="entry name" value="Medium-chain alcohol dehydrogenases, catalytic domain"/>
    <property type="match status" value="1"/>
</dbReference>
<dbReference type="PANTHER" id="PTHR43205:SF7">
    <property type="entry name" value="PROSTAGLANDIN REDUCTASE 1"/>
    <property type="match status" value="1"/>
</dbReference>
<evidence type="ECO:0000259" key="2">
    <source>
        <dbReference type="SMART" id="SM00829"/>
    </source>
</evidence>
<dbReference type="InterPro" id="IPR045010">
    <property type="entry name" value="MDR_fam"/>
</dbReference>
<dbReference type="Proteomes" id="UP000019277">
    <property type="component" value="Unassembled WGS sequence"/>
</dbReference>
<comment type="caution">
    <text evidence="3">The sequence shown here is derived from an EMBL/GenBank/DDBJ whole genome shotgun (WGS) entry which is preliminary data.</text>
</comment>
<dbReference type="AlphaFoldDB" id="W7IZ60"/>
<dbReference type="InterPro" id="IPR011032">
    <property type="entry name" value="GroES-like_sf"/>
</dbReference>
<accession>W7IZ60</accession>
<sequence>MKVSKWVVREHMRGVPDPARIYERVEEELVVDLAEDEMLLETLYVSVDPYQQGLALDTRVGDHMGADSVMRVLQAGPRALFRPGDLVQGFGGWRTHVVDTGGPTRWDSTWHAENMPLVFPAYRLLDPAHYGDALPLHTALSVLGGPGMTAWGAMRKVLQVRPGDSVLISGASGAIGSVAGQLARLAGAGRVVATTRSAAKTDHLLGLGFDEVVVYSRDEPRDEVRDRLRRALPKGVDRYLDTVGGALTDEVFGMLAVGARIAICAQFESQVGGDHVGPRLLPLLMRPQATVRGVFSLEWMEDPACWVDLEADLGNLVRSGAVVHEHTMHEGFDSIPAAYGSLFADGADKKGKVLVRL</sequence>
<evidence type="ECO:0000313" key="4">
    <source>
        <dbReference type="Proteomes" id="UP000019277"/>
    </source>
</evidence>